<keyword evidence="3" id="KW-1185">Reference proteome</keyword>
<organism evidence="2 3">
    <name type="scientific">Elysia crispata</name>
    <name type="common">lettuce slug</name>
    <dbReference type="NCBI Taxonomy" id="231223"/>
    <lineage>
        <taxon>Eukaryota</taxon>
        <taxon>Metazoa</taxon>
        <taxon>Spiralia</taxon>
        <taxon>Lophotrochozoa</taxon>
        <taxon>Mollusca</taxon>
        <taxon>Gastropoda</taxon>
        <taxon>Heterobranchia</taxon>
        <taxon>Euthyneura</taxon>
        <taxon>Panpulmonata</taxon>
        <taxon>Sacoglossa</taxon>
        <taxon>Placobranchoidea</taxon>
        <taxon>Plakobranchidae</taxon>
        <taxon>Elysia</taxon>
    </lineage>
</organism>
<dbReference type="EMBL" id="JAWDGP010007772">
    <property type="protein sequence ID" value="KAK3705332.1"/>
    <property type="molecule type" value="Genomic_DNA"/>
</dbReference>
<evidence type="ECO:0000256" key="1">
    <source>
        <dbReference type="SAM" id="MobiDB-lite"/>
    </source>
</evidence>
<reference evidence="2" key="1">
    <citation type="journal article" date="2023" name="G3 (Bethesda)">
        <title>A reference genome for the long-term kleptoplast-retaining sea slug Elysia crispata morphotype clarki.</title>
        <authorList>
            <person name="Eastman K.E."/>
            <person name="Pendleton A.L."/>
            <person name="Shaikh M.A."/>
            <person name="Suttiyut T."/>
            <person name="Ogas R."/>
            <person name="Tomko P."/>
            <person name="Gavelis G."/>
            <person name="Widhalm J.R."/>
            <person name="Wisecaver J.H."/>
        </authorList>
    </citation>
    <scope>NUCLEOTIDE SEQUENCE</scope>
    <source>
        <strain evidence="2">ECLA1</strain>
    </source>
</reference>
<dbReference type="Proteomes" id="UP001283361">
    <property type="component" value="Unassembled WGS sequence"/>
</dbReference>
<sequence>MFTSTANALTIRKRREKTNSTQAERIESTSLVLSLTYLGHSGGQNHGPAHWPVPVILGRRRTLGGQKVVKLCPNSGTSVCVSCH</sequence>
<feature type="region of interest" description="Disordered" evidence="1">
    <location>
        <begin position="1"/>
        <end position="25"/>
    </location>
</feature>
<evidence type="ECO:0000313" key="2">
    <source>
        <dbReference type="EMBL" id="KAK3705332.1"/>
    </source>
</evidence>
<protein>
    <submittedName>
        <fullName evidence="2">Uncharacterized protein</fullName>
    </submittedName>
</protein>
<name>A0AAE0XR84_9GAST</name>
<dbReference type="AlphaFoldDB" id="A0AAE0XR84"/>
<accession>A0AAE0XR84</accession>
<gene>
    <name evidence="2" type="ORF">RRG08_033298</name>
</gene>
<evidence type="ECO:0000313" key="3">
    <source>
        <dbReference type="Proteomes" id="UP001283361"/>
    </source>
</evidence>
<proteinExistence type="predicted"/>
<comment type="caution">
    <text evidence="2">The sequence shown here is derived from an EMBL/GenBank/DDBJ whole genome shotgun (WGS) entry which is preliminary data.</text>
</comment>